<dbReference type="InterPro" id="IPR002933">
    <property type="entry name" value="Peptidase_M20"/>
</dbReference>
<dbReference type="InterPro" id="IPR036264">
    <property type="entry name" value="Bact_exopeptidase_dim_dom"/>
</dbReference>
<dbReference type="Gene3D" id="3.30.70.360">
    <property type="match status" value="1"/>
</dbReference>
<dbReference type="Pfam" id="PF01546">
    <property type="entry name" value="Peptidase_M20"/>
    <property type="match status" value="1"/>
</dbReference>
<dbReference type="PANTHER" id="PTHR11014:SF63">
    <property type="entry name" value="METALLOPEPTIDASE, PUTATIVE (AFU_ORTHOLOGUE AFUA_6G09600)-RELATED"/>
    <property type="match status" value="1"/>
</dbReference>
<name>A0ABT2I184_9SPHN</name>
<dbReference type="RefSeq" id="WP_260043776.1">
    <property type="nucleotide sequence ID" value="NZ_JANZXA010000001.1"/>
</dbReference>
<dbReference type="InterPro" id="IPR017439">
    <property type="entry name" value="Amidohydrolase"/>
</dbReference>
<dbReference type="CDD" id="cd03886">
    <property type="entry name" value="M20_Acy1"/>
    <property type="match status" value="1"/>
</dbReference>
<proteinExistence type="predicted"/>
<dbReference type="Gene3D" id="3.40.630.10">
    <property type="entry name" value="Zn peptidases"/>
    <property type="match status" value="1"/>
</dbReference>
<dbReference type="SUPFAM" id="SSF55031">
    <property type="entry name" value="Bacterial exopeptidase dimerisation domain"/>
    <property type="match status" value="1"/>
</dbReference>
<protein>
    <submittedName>
        <fullName evidence="3">M20 family metallopeptidase</fullName>
    </submittedName>
</protein>
<dbReference type="PIRSF" id="PIRSF005962">
    <property type="entry name" value="Pept_M20D_amidohydro"/>
    <property type="match status" value="1"/>
</dbReference>
<evidence type="ECO:0000313" key="3">
    <source>
        <dbReference type="EMBL" id="MCT2398566.1"/>
    </source>
</evidence>
<evidence type="ECO:0000313" key="4">
    <source>
        <dbReference type="Proteomes" id="UP001165583"/>
    </source>
</evidence>
<accession>A0ABT2I184</accession>
<sequence>MSTTTLTAEAATLSDRIVALRRAIHAEPEIGLHTPKTRDKVREALAHLPLEWCEGPSTTGLVATLRGGAGAGRSVLLRGDMDALPMPEETGLPFASNVPGMMHACGHDAHTAMLAGAAEILAARADTLKGEVRFMFQPGEEGYHGARFMLEDGLLGGEGFDRPLPDAAFALHVMPNAQHGLVGGRAGALLAAADELRITVTGRGGHASMPHDTLDPVPVACEIVSAIQTMVARRYSVFDPVVVSISKIESGTAHNVVPDTAKMTGTMRTLSAASRARLKEELPLLVAGIAGAHGLTGEVAIHEGFPVTLCDAGAVDFGENVARAMFGDQAFLRLPDPIMGAEDFAYVLEKVQGAMFFLGVSHEGDDWAHCCGIHSTRMMVDESVMPQGAAYLAGLATTFLERGWS</sequence>
<dbReference type="EMBL" id="JANZXA010000001">
    <property type="protein sequence ID" value="MCT2398566.1"/>
    <property type="molecule type" value="Genomic_DNA"/>
</dbReference>
<dbReference type="SUPFAM" id="SSF53187">
    <property type="entry name" value="Zn-dependent exopeptidases"/>
    <property type="match status" value="1"/>
</dbReference>
<gene>
    <name evidence="3" type="ORF">NZK81_03290</name>
</gene>
<evidence type="ECO:0000256" key="1">
    <source>
        <dbReference type="ARBA" id="ARBA00022801"/>
    </source>
</evidence>
<feature type="domain" description="Peptidase M20 dimerisation" evidence="2">
    <location>
        <begin position="196"/>
        <end position="282"/>
    </location>
</feature>
<keyword evidence="4" id="KW-1185">Reference proteome</keyword>
<organism evidence="3 4">
    <name type="scientific">Novosphingobium mangrovi</name>
    <name type="common">ex Huang et al. 2023</name>
    <dbReference type="NCBI Taxonomy" id="2976432"/>
    <lineage>
        <taxon>Bacteria</taxon>
        <taxon>Pseudomonadati</taxon>
        <taxon>Pseudomonadota</taxon>
        <taxon>Alphaproteobacteria</taxon>
        <taxon>Sphingomonadales</taxon>
        <taxon>Sphingomonadaceae</taxon>
        <taxon>Novosphingobium</taxon>
    </lineage>
</organism>
<dbReference type="PANTHER" id="PTHR11014">
    <property type="entry name" value="PEPTIDASE M20 FAMILY MEMBER"/>
    <property type="match status" value="1"/>
</dbReference>
<dbReference type="Pfam" id="PF07687">
    <property type="entry name" value="M20_dimer"/>
    <property type="match status" value="1"/>
</dbReference>
<evidence type="ECO:0000259" key="2">
    <source>
        <dbReference type="Pfam" id="PF07687"/>
    </source>
</evidence>
<dbReference type="InterPro" id="IPR011650">
    <property type="entry name" value="Peptidase_M20_dimer"/>
</dbReference>
<comment type="caution">
    <text evidence="3">The sequence shown here is derived from an EMBL/GenBank/DDBJ whole genome shotgun (WGS) entry which is preliminary data.</text>
</comment>
<dbReference type="NCBIfam" id="TIGR01891">
    <property type="entry name" value="amidohydrolases"/>
    <property type="match status" value="1"/>
</dbReference>
<keyword evidence="1" id="KW-0378">Hydrolase</keyword>
<reference evidence="3" key="1">
    <citation type="submission" date="2022-09" db="EMBL/GenBank/DDBJ databases">
        <title>Novosphingobium sp. Nov., a polycyclic aromatic hydrocarbon-degrading bacterium isolated form mangrove sediments in HongKong.</title>
        <authorList>
            <person name="Hu Z."/>
        </authorList>
    </citation>
    <scope>NUCLEOTIDE SEQUENCE</scope>
    <source>
        <strain evidence="3">HK4-1</strain>
    </source>
</reference>
<dbReference type="Proteomes" id="UP001165583">
    <property type="component" value="Unassembled WGS sequence"/>
</dbReference>